<dbReference type="Gene3D" id="3.40.50.1820">
    <property type="entry name" value="alpha/beta hydrolase"/>
    <property type="match status" value="1"/>
</dbReference>
<protein>
    <submittedName>
        <fullName evidence="4">Alpha/beta hydrolase</fullName>
    </submittedName>
</protein>
<evidence type="ECO:0000256" key="2">
    <source>
        <dbReference type="ARBA" id="ARBA00022801"/>
    </source>
</evidence>
<dbReference type="PROSITE" id="PS01173">
    <property type="entry name" value="LIPASE_GDXG_HIS"/>
    <property type="match status" value="1"/>
</dbReference>
<dbReference type="SUPFAM" id="SSF53474">
    <property type="entry name" value="alpha/beta-Hydrolases"/>
    <property type="match status" value="1"/>
</dbReference>
<comment type="caution">
    <text evidence="4">The sequence shown here is derived from an EMBL/GenBank/DDBJ whole genome shotgun (WGS) entry which is preliminary data.</text>
</comment>
<dbReference type="GO" id="GO:0016787">
    <property type="term" value="F:hydrolase activity"/>
    <property type="evidence" value="ECO:0007669"/>
    <property type="project" value="UniProtKB-KW"/>
</dbReference>
<accession>A0ABS7PXW9</accession>
<comment type="similarity">
    <text evidence="1">Belongs to the 'GDXG' lipolytic enzyme family.</text>
</comment>
<dbReference type="InterPro" id="IPR029058">
    <property type="entry name" value="AB_hydrolase_fold"/>
</dbReference>
<evidence type="ECO:0000259" key="3">
    <source>
        <dbReference type="Pfam" id="PF07859"/>
    </source>
</evidence>
<dbReference type="InterPro" id="IPR002168">
    <property type="entry name" value="Lipase_GDXG_HIS_AS"/>
</dbReference>
<evidence type="ECO:0000313" key="5">
    <source>
        <dbReference type="Proteomes" id="UP000706039"/>
    </source>
</evidence>
<sequence length="322" mass="34832">MHDGSPVLDDLDPDIRRFQREVAAAYGRYPDFDRLPLAERRRVAEDVRAPWTAGGPVMAATEERRIGPHGVRIRIHRPDHRPDMPILVYIHGGGWTMFSLDTHDRLMREYAARAGVAVVGVDYSLSPEAKFPVALDEIVSAIRWLRAEGSALGLDASRIAIAGDSVGGNMSIAANLRLRAAGEPVLAAMLVNYGALDSRPVHPSYTRYDGPDYNLTTAEMAVFWANYARDAADLDDPFACPMRADPAGLPSAFFAIAECDVLADENLAMASRLADAGSAVTSRIYAGATHSFLEAVSIAPLADRALEEASAWLAMQLGGTSR</sequence>
<reference evidence="4 5" key="1">
    <citation type="submission" date="2021-08" db="EMBL/GenBank/DDBJ databases">
        <authorList>
            <person name="Tuo L."/>
        </authorList>
    </citation>
    <scope>NUCLEOTIDE SEQUENCE [LARGE SCALE GENOMIC DNA]</scope>
    <source>
        <strain evidence="4 5">JCM 31229</strain>
    </source>
</reference>
<dbReference type="Pfam" id="PF07859">
    <property type="entry name" value="Abhydrolase_3"/>
    <property type="match status" value="1"/>
</dbReference>
<evidence type="ECO:0000313" key="4">
    <source>
        <dbReference type="EMBL" id="MBY8826205.1"/>
    </source>
</evidence>
<evidence type="ECO:0000256" key="1">
    <source>
        <dbReference type="ARBA" id="ARBA00010515"/>
    </source>
</evidence>
<keyword evidence="2 4" id="KW-0378">Hydrolase</keyword>
<feature type="domain" description="Alpha/beta hydrolase fold-3" evidence="3">
    <location>
        <begin position="87"/>
        <end position="293"/>
    </location>
</feature>
<proteinExistence type="inferred from homology"/>
<dbReference type="InterPro" id="IPR013094">
    <property type="entry name" value="AB_hydrolase_3"/>
</dbReference>
<keyword evidence="5" id="KW-1185">Reference proteome</keyword>
<name>A0ABS7PXW9_9SPHN</name>
<dbReference type="RefSeq" id="WP_222993636.1">
    <property type="nucleotide sequence ID" value="NZ_JAINVV010000015.1"/>
</dbReference>
<dbReference type="PANTHER" id="PTHR48081:SF8">
    <property type="entry name" value="ALPHA_BETA HYDROLASE FOLD-3 DOMAIN-CONTAINING PROTEIN-RELATED"/>
    <property type="match status" value="1"/>
</dbReference>
<dbReference type="Proteomes" id="UP000706039">
    <property type="component" value="Unassembled WGS sequence"/>
</dbReference>
<dbReference type="PANTHER" id="PTHR48081">
    <property type="entry name" value="AB HYDROLASE SUPERFAMILY PROTEIN C4A8.06C"/>
    <property type="match status" value="1"/>
</dbReference>
<gene>
    <name evidence="4" type="ORF">K7G82_28140</name>
</gene>
<dbReference type="EMBL" id="JAINVV010000015">
    <property type="protein sequence ID" value="MBY8826205.1"/>
    <property type="molecule type" value="Genomic_DNA"/>
</dbReference>
<dbReference type="InterPro" id="IPR050300">
    <property type="entry name" value="GDXG_lipolytic_enzyme"/>
</dbReference>
<organism evidence="4 5">
    <name type="scientific">Sphingomonas colocasiae</name>
    <dbReference type="NCBI Taxonomy" id="1848973"/>
    <lineage>
        <taxon>Bacteria</taxon>
        <taxon>Pseudomonadati</taxon>
        <taxon>Pseudomonadota</taxon>
        <taxon>Alphaproteobacteria</taxon>
        <taxon>Sphingomonadales</taxon>
        <taxon>Sphingomonadaceae</taxon>
        <taxon>Sphingomonas</taxon>
    </lineage>
</organism>